<feature type="chain" id="PRO_5020710766" evidence="7">
    <location>
        <begin position="27"/>
        <end position="420"/>
    </location>
</feature>
<dbReference type="InterPro" id="IPR051906">
    <property type="entry name" value="TolC-like"/>
</dbReference>
<dbReference type="PANTHER" id="PTHR30026">
    <property type="entry name" value="OUTER MEMBRANE PROTEIN TOLC"/>
    <property type="match status" value="1"/>
</dbReference>
<evidence type="ECO:0000256" key="5">
    <source>
        <dbReference type="ARBA" id="ARBA00023237"/>
    </source>
</evidence>
<dbReference type="EMBL" id="SMAD01000007">
    <property type="protein sequence ID" value="TCS86475.1"/>
    <property type="molecule type" value="Genomic_DNA"/>
</dbReference>
<evidence type="ECO:0000313" key="8">
    <source>
        <dbReference type="EMBL" id="TCS86475.1"/>
    </source>
</evidence>
<keyword evidence="9" id="KW-1185">Reference proteome</keyword>
<evidence type="ECO:0000256" key="7">
    <source>
        <dbReference type="SAM" id="SignalP"/>
    </source>
</evidence>
<dbReference type="OrthoDB" id="920360at2"/>
<name>A0A4R3KS11_9SPHI</name>
<accession>A0A4R3KS11</accession>
<keyword evidence="6" id="KW-0175">Coiled coil</keyword>
<keyword evidence="5" id="KW-0998">Cell outer membrane</keyword>
<dbReference type="SUPFAM" id="SSF56954">
    <property type="entry name" value="Outer membrane efflux proteins (OEP)"/>
    <property type="match status" value="1"/>
</dbReference>
<proteinExistence type="predicted"/>
<dbReference type="GO" id="GO:0009279">
    <property type="term" value="C:cell outer membrane"/>
    <property type="evidence" value="ECO:0007669"/>
    <property type="project" value="UniProtKB-SubCell"/>
</dbReference>
<dbReference type="PANTHER" id="PTHR30026:SF20">
    <property type="entry name" value="OUTER MEMBRANE PROTEIN TOLC"/>
    <property type="match status" value="1"/>
</dbReference>
<feature type="signal peptide" evidence="7">
    <location>
        <begin position="1"/>
        <end position="26"/>
    </location>
</feature>
<comment type="subcellular location">
    <subcellularLocation>
        <location evidence="1">Cell outer membrane</location>
    </subcellularLocation>
</comment>
<evidence type="ECO:0000256" key="3">
    <source>
        <dbReference type="ARBA" id="ARBA00022692"/>
    </source>
</evidence>
<reference evidence="8 9" key="1">
    <citation type="submission" date="2019-03" db="EMBL/GenBank/DDBJ databases">
        <title>Genomic Encyclopedia of Type Strains, Phase IV (KMG-IV): sequencing the most valuable type-strain genomes for metagenomic binning, comparative biology and taxonomic classification.</title>
        <authorList>
            <person name="Goeker M."/>
        </authorList>
    </citation>
    <scope>NUCLEOTIDE SEQUENCE [LARGE SCALE GENOMIC DNA]</scope>
    <source>
        <strain evidence="8 9">DSM 21100</strain>
    </source>
</reference>
<comment type="caution">
    <text evidence="8">The sequence shown here is derived from an EMBL/GenBank/DDBJ whole genome shotgun (WGS) entry which is preliminary data.</text>
</comment>
<evidence type="ECO:0000256" key="4">
    <source>
        <dbReference type="ARBA" id="ARBA00023136"/>
    </source>
</evidence>
<dbReference type="GO" id="GO:0015562">
    <property type="term" value="F:efflux transmembrane transporter activity"/>
    <property type="evidence" value="ECO:0007669"/>
    <property type="project" value="InterPro"/>
</dbReference>
<evidence type="ECO:0000313" key="9">
    <source>
        <dbReference type="Proteomes" id="UP000295807"/>
    </source>
</evidence>
<protein>
    <submittedName>
        <fullName evidence="8">Outer membrane protein TolC</fullName>
    </submittedName>
</protein>
<evidence type="ECO:0000256" key="2">
    <source>
        <dbReference type="ARBA" id="ARBA00022452"/>
    </source>
</evidence>
<keyword evidence="2" id="KW-1134">Transmembrane beta strand</keyword>
<dbReference type="GO" id="GO:1990281">
    <property type="term" value="C:efflux pump complex"/>
    <property type="evidence" value="ECO:0007669"/>
    <property type="project" value="TreeGrafter"/>
</dbReference>
<dbReference type="Gene3D" id="1.20.1600.10">
    <property type="entry name" value="Outer membrane efflux proteins (OEP)"/>
    <property type="match status" value="1"/>
</dbReference>
<evidence type="ECO:0000256" key="1">
    <source>
        <dbReference type="ARBA" id="ARBA00004442"/>
    </source>
</evidence>
<organism evidence="8 9">
    <name type="scientific">Anseongella ginsenosidimutans</name>
    <dbReference type="NCBI Taxonomy" id="496056"/>
    <lineage>
        <taxon>Bacteria</taxon>
        <taxon>Pseudomonadati</taxon>
        <taxon>Bacteroidota</taxon>
        <taxon>Sphingobacteriia</taxon>
        <taxon>Sphingobacteriales</taxon>
        <taxon>Sphingobacteriaceae</taxon>
        <taxon>Anseongella</taxon>
    </lineage>
</organism>
<keyword evidence="3" id="KW-0812">Transmembrane</keyword>
<dbReference type="RefSeq" id="WP_132129493.1">
    <property type="nucleotide sequence ID" value="NZ_CP042432.1"/>
</dbReference>
<dbReference type="GO" id="GO:0015288">
    <property type="term" value="F:porin activity"/>
    <property type="evidence" value="ECO:0007669"/>
    <property type="project" value="TreeGrafter"/>
</dbReference>
<sequence length="420" mass="48150">MQSINYRSSCGALIILLLCFSQALQAQQVLTLENILDSIRSNNPLLESYEYRINAEHAYAEGAKSWMAPMVGAGTFMTPYPGSEIMNEGDKGMFMVGAEQSIPNPARLKARENYLESKAAITAAGQSGTYNQLRAQAKGLYYQWMVLEKKKAVLEESRQIMQTMLKLARIRYPYSQGSLGSIYKAEGRLEETENLILMTNSQIIKKNIILNALMNIPDSVRYHIDLGEPDVDPLLASVDSAYLVQNRSDLLGVERSIESKQLGLELEKMERKPGFSIRFEHMMPYGSMMPNQYTLMGMISIPIAPWSSRMYKSNIKGMQLEIQAMEKEREAMLKRMQGMIRGMTRDIRIMQQQLRNYTEKILPALKKNYEVTLLSYEQSQEELSLVINAWETLNMAQMEYLDKLEAYYLMVVEYEKEIEQ</sequence>
<gene>
    <name evidence="8" type="ORF">EDD80_1078</name>
</gene>
<dbReference type="AlphaFoldDB" id="A0A4R3KS11"/>
<keyword evidence="7" id="KW-0732">Signal</keyword>
<feature type="coiled-coil region" evidence="6">
    <location>
        <begin position="308"/>
        <end position="360"/>
    </location>
</feature>
<evidence type="ECO:0000256" key="6">
    <source>
        <dbReference type="SAM" id="Coils"/>
    </source>
</evidence>
<keyword evidence="4" id="KW-0472">Membrane</keyword>
<dbReference type="Proteomes" id="UP000295807">
    <property type="component" value="Unassembled WGS sequence"/>
</dbReference>